<gene>
    <name evidence="2" type="ORF">GCM10009789_08220</name>
</gene>
<reference evidence="2 3" key="1">
    <citation type="journal article" date="2019" name="Int. J. Syst. Evol. Microbiol.">
        <title>The Global Catalogue of Microorganisms (GCM) 10K type strain sequencing project: providing services to taxonomists for standard genome sequencing and annotation.</title>
        <authorList>
            <consortium name="The Broad Institute Genomics Platform"/>
            <consortium name="The Broad Institute Genome Sequencing Center for Infectious Disease"/>
            <person name="Wu L."/>
            <person name="Ma J."/>
        </authorList>
    </citation>
    <scope>NUCLEOTIDE SEQUENCE [LARGE SCALE GENOMIC DNA]</scope>
    <source>
        <strain evidence="2 3">JCM 14969</strain>
    </source>
</reference>
<dbReference type="EMBL" id="BAAAOS010000007">
    <property type="protein sequence ID" value="GAA1557235.1"/>
    <property type="molecule type" value="Genomic_DNA"/>
</dbReference>
<keyword evidence="3" id="KW-1185">Reference proteome</keyword>
<sequence length="91" mass="10062">MLDESHGRNARIEVRYATKTGETIEAGTGKYFDAEVGQEIQIVYDPQDPYRLKVADWGSGYWMSAIWLLGGIIGLGVGTAKLFPKPSEPED</sequence>
<evidence type="ECO:0000313" key="2">
    <source>
        <dbReference type="EMBL" id="GAA1557235.1"/>
    </source>
</evidence>
<evidence type="ECO:0008006" key="4">
    <source>
        <dbReference type="Google" id="ProtNLM"/>
    </source>
</evidence>
<dbReference type="RefSeq" id="WP_344209881.1">
    <property type="nucleotide sequence ID" value="NZ_BAAAOS010000007.1"/>
</dbReference>
<proteinExistence type="predicted"/>
<keyword evidence="1" id="KW-0812">Transmembrane</keyword>
<protein>
    <recommendedName>
        <fullName evidence="4">DUF3592 domain-containing protein</fullName>
    </recommendedName>
</protein>
<keyword evidence="1" id="KW-0472">Membrane</keyword>
<organism evidence="2 3">
    <name type="scientific">Kribbella sancticallisti</name>
    <dbReference type="NCBI Taxonomy" id="460087"/>
    <lineage>
        <taxon>Bacteria</taxon>
        <taxon>Bacillati</taxon>
        <taxon>Actinomycetota</taxon>
        <taxon>Actinomycetes</taxon>
        <taxon>Propionibacteriales</taxon>
        <taxon>Kribbellaceae</taxon>
        <taxon>Kribbella</taxon>
    </lineage>
</organism>
<evidence type="ECO:0000313" key="3">
    <source>
        <dbReference type="Proteomes" id="UP001500393"/>
    </source>
</evidence>
<accession>A0ABN2CGU6</accession>
<comment type="caution">
    <text evidence="2">The sequence shown here is derived from an EMBL/GenBank/DDBJ whole genome shotgun (WGS) entry which is preliminary data.</text>
</comment>
<dbReference type="Proteomes" id="UP001500393">
    <property type="component" value="Unassembled WGS sequence"/>
</dbReference>
<feature type="transmembrane region" description="Helical" evidence="1">
    <location>
        <begin position="61"/>
        <end position="83"/>
    </location>
</feature>
<keyword evidence="1" id="KW-1133">Transmembrane helix</keyword>
<name>A0ABN2CGU6_9ACTN</name>
<evidence type="ECO:0000256" key="1">
    <source>
        <dbReference type="SAM" id="Phobius"/>
    </source>
</evidence>